<evidence type="ECO:0000313" key="12">
    <source>
        <dbReference type="EMBL" id="KAK9150228.1"/>
    </source>
</evidence>
<evidence type="ECO:0000256" key="4">
    <source>
        <dbReference type="ARBA" id="ARBA00022723"/>
    </source>
</evidence>
<keyword evidence="7 9" id="KW-0408">Iron</keyword>
<evidence type="ECO:0000313" key="13">
    <source>
        <dbReference type="Proteomes" id="UP001420932"/>
    </source>
</evidence>
<keyword evidence="6 10" id="KW-0560">Oxidoreductase</keyword>
<organism evidence="12 13">
    <name type="scientific">Stephania yunnanensis</name>
    <dbReference type="NCBI Taxonomy" id="152371"/>
    <lineage>
        <taxon>Eukaryota</taxon>
        <taxon>Viridiplantae</taxon>
        <taxon>Streptophyta</taxon>
        <taxon>Embryophyta</taxon>
        <taxon>Tracheophyta</taxon>
        <taxon>Spermatophyta</taxon>
        <taxon>Magnoliopsida</taxon>
        <taxon>Ranunculales</taxon>
        <taxon>Menispermaceae</taxon>
        <taxon>Menispermoideae</taxon>
        <taxon>Cissampelideae</taxon>
        <taxon>Stephania</taxon>
    </lineage>
</organism>
<evidence type="ECO:0008006" key="14">
    <source>
        <dbReference type="Google" id="ProtNLM"/>
    </source>
</evidence>
<comment type="similarity">
    <text evidence="10">Belongs to the cytochrome P450 family.</text>
</comment>
<dbReference type="PANTHER" id="PTHR47947:SF13">
    <property type="entry name" value="CYTOCHROME P450, FAMILY 81, SUBFAMILY K, POLYPEPTIDE 1-RELATED"/>
    <property type="match status" value="1"/>
</dbReference>
<dbReference type="GO" id="GO:0004497">
    <property type="term" value="F:monooxygenase activity"/>
    <property type="evidence" value="ECO:0007669"/>
    <property type="project" value="UniProtKB-KW"/>
</dbReference>
<dbReference type="AlphaFoldDB" id="A0AAP0KEJ9"/>
<dbReference type="Proteomes" id="UP001420932">
    <property type="component" value="Unassembled WGS sequence"/>
</dbReference>
<accession>A0AAP0KEJ9</accession>
<evidence type="ECO:0000256" key="8">
    <source>
        <dbReference type="ARBA" id="ARBA00023136"/>
    </source>
</evidence>
<dbReference type="SUPFAM" id="SSF48264">
    <property type="entry name" value="Cytochrome P450"/>
    <property type="match status" value="1"/>
</dbReference>
<keyword evidence="8" id="KW-0472">Membrane</keyword>
<sequence>MELLQVLFSSITLFILLLSIYKFTFITPNKKHLPPSPPGALPIIGHLRLLFTPLHRTLQAISANSDRYAHYMLLKLGTRNVLVLSSPAAVQECFQKNDVAFANRPRSIGGDYNSYDYTNVALANYGPLWRNLRCIMTTKIFCSSSLLKSSGVRHDAVRCLLRDLYKSSTNIANGSGQQYQKIDLNLKFFELSFNVMMSLSTGEAIIGDGLCHSTEEYKWFFELLKNAYVPSFFMAPGDYLPIFKYFDVFNKVERSLAEIDKKRDAFLEAIIERFRKEHNVNNIEKKRSNKSLLDVLFSLQREDSEQYNDLIIKTMILTMFTAGTDTSAMTLEWAMSLLLNHPEVLKKALHELDNNIEPHRFIEDSDLSNLPYIQSIIQETLRLYPLAPFLIPHEAARECKVGQYEVPSGTIVVANVWAIHRDPKLWPDPHKFVPERFLESSAGENKSGDHQFNKFIPFGVGRRGCPGGGLATRVIALTLASVLRCFEWEKINNGDEAIDMSEEVQFLLPKAKALKALCKPRPQMLNALCQRPDVTRDAGGVGILRQLASPTEPMTKGISFPPSRGGQGLYYPSSRTMENPYENSSVLHPVGISHKDP</sequence>
<keyword evidence="10" id="KW-0503">Monooxygenase</keyword>
<evidence type="ECO:0000256" key="7">
    <source>
        <dbReference type="ARBA" id="ARBA00023004"/>
    </source>
</evidence>
<dbReference type="GO" id="GO:0044550">
    <property type="term" value="P:secondary metabolite biosynthetic process"/>
    <property type="evidence" value="ECO:0007669"/>
    <property type="project" value="UniProtKB-ARBA"/>
</dbReference>
<name>A0AAP0KEJ9_9MAGN</name>
<dbReference type="Pfam" id="PF00067">
    <property type="entry name" value="p450"/>
    <property type="match status" value="1"/>
</dbReference>
<dbReference type="GO" id="GO:0016705">
    <property type="term" value="F:oxidoreductase activity, acting on paired donors, with incorporation or reduction of molecular oxygen"/>
    <property type="evidence" value="ECO:0007669"/>
    <property type="project" value="InterPro"/>
</dbReference>
<feature type="region of interest" description="Disordered" evidence="11">
    <location>
        <begin position="552"/>
        <end position="597"/>
    </location>
</feature>
<comment type="subcellular location">
    <subcellularLocation>
        <location evidence="1">Membrane</location>
    </subcellularLocation>
</comment>
<evidence type="ECO:0000256" key="2">
    <source>
        <dbReference type="ARBA" id="ARBA00022617"/>
    </source>
</evidence>
<dbReference type="InterPro" id="IPR036396">
    <property type="entry name" value="Cyt_P450_sf"/>
</dbReference>
<dbReference type="InterPro" id="IPR001128">
    <property type="entry name" value="Cyt_P450"/>
</dbReference>
<feature type="binding site" description="axial binding residue" evidence="9">
    <location>
        <position position="465"/>
    </location>
    <ligand>
        <name>heme</name>
        <dbReference type="ChEBI" id="CHEBI:30413"/>
    </ligand>
    <ligandPart>
        <name>Fe</name>
        <dbReference type="ChEBI" id="CHEBI:18248"/>
    </ligandPart>
</feature>
<evidence type="ECO:0000256" key="11">
    <source>
        <dbReference type="SAM" id="MobiDB-lite"/>
    </source>
</evidence>
<keyword evidence="4 9" id="KW-0479">Metal-binding</keyword>
<feature type="compositionally biased region" description="Polar residues" evidence="11">
    <location>
        <begin position="573"/>
        <end position="586"/>
    </location>
</feature>
<reference evidence="12 13" key="1">
    <citation type="submission" date="2024-01" db="EMBL/GenBank/DDBJ databases">
        <title>Genome assemblies of Stephania.</title>
        <authorList>
            <person name="Yang L."/>
        </authorList>
    </citation>
    <scope>NUCLEOTIDE SEQUENCE [LARGE SCALE GENOMIC DNA]</scope>
    <source>
        <strain evidence="12">YNDBR</strain>
        <tissue evidence="12">Leaf</tissue>
    </source>
</reference>
<keyword evidence="3" id="KW-0812">Transmembrane</keyword>
<protein>
    <recommendedName>
        <fullName evidence="14">Cytochrome P450</fullName>
    </recommendedName>
</protein>
<dbReference type="InterPro" id="IPR017972">
    <property type="entry name" value="Cyt_P450_CS"/>
</dbReference>
<dbReference type="InterPro" id="IPR050651">
    <property type="entry name" value="Plant_Cytochrome_P450_Monoox"/>
</dbReference>
<dbReference type="GO" id="GO:0005506">
    <property type="term" value="F:iron ion binding"/>
    <property type="evidence" value="ECO:0007669"/>
    <property type="project" value="InterPro"/>
</dbReference>
<comment type="cofactor">
    <cofactor evidence="9">
        <name>heme</name>
        <dbReference type="ChEBI" id="CHEBI:30413"/>
    </cofactor>
</comment>
<dbReference type="PRINTS" id="PR00385">
    <property type="entry name" value="P450"/>
</dbReference>
<evidence type="ECO:0000256" key="1">
    <source>
        <dbReference type="ARBA" id="ARBA00004370"/>
    </source>
</evidence>
<comment type="caution">
    <text evidence="12">The sequence shown here is derived from an EMBL/GenBank/DDBJ whole genome shotgun (WGS) entry which is preliminary data.</text>
</comment>
<keyword evidence="2 9" id="KW-0349">Heme</keyword>
<evidence type="ECO:0000256" key="6">
    <source>
        <dbReference type="ARBA" id="ARBA00023002"/>
    </source>
</evidence>
<dbReference type="PRINTS" id="PR00463">
    <property type="entry name" value="EP450I"/>
</dbReference>
<dbReference type="InterPro" id="IPR002401">
    <property type="entry name" value="Cyt_P450_E_grp-I"/>
</dbReference>
<proteinExistence type="inferred from homology"/>
<gene>
    <name evidence="12" type="ORF">Syun_008537</name>
</gene>
<dbReference type="PANTHER" id="PTHR47947">
    <property type="entry name" value="CYTOCHROME P450 82C3-RELATED"/>
    <property type="match status" value="1"/>
</dbReference>
<dbReference type="GO" id="GO:0016020">
    <property type="term" value="C:membrane"/>
    <property type="evidence" value="ECO:0007669"/>
    <property type="project" value="UniProtKB-SubCell"/>
</dbReference>
<dbReference type="EMBL" id="JBBNAF010000004">
    <property type="protein sequence ID" value="KAK9150228.1"/>
    <property type="molecule type" value="Genomic_DNA"/>
</dbReference>
<keyword evidence="13" id="KW-1185">Reference proteome</keyword>
<evidence type="ECO:0000256" key="3">
    <source>
        <dbReference type="ARBA" id="ARBA00022692"/>
    </source>
</evidence>
<dbReference type="FunFam" id="1.10.630.10:FF:000026">
    <property type="entry name" value="Cytochrome P450 82C4"/>
    <property type="match status" value="1"/>
</dbReference>
<evidence type="ECO:0000256" key="9">
    <source>
        <dbReference type="PIRSR" id="PIRSR602401-1"/>
    </source>
</evidence>
<evidence type="ECO:0000256" key="10">
    <source>
        <dbReference type="RuleBase" id="RU000461"/>
    </source>
</evidence>
<evidence type="ECO:0000256" key="5">
    <source>
        <dbReference type="ARBA" id="ARBA00022989"/>
    </source>
</evidence>
<dbReference type="Gene3D" id="1.10.630.10">
    <property type="entry name" value="Cytochrome P450"/>
    <property type="match status" value="1"/>
</dbReference>
<keyword evidence="5" id="KW-1133">Transmembrane helix</keyword>
<dbReference type="PROSITE" id="PS00086">
    <property type="entry name" value="CYTOCHROME_P450"/>
    <property type="match status" value="1"/>
</dbReference>
<dbReference type="GO" id="GO:0020037">
    <property type="term" value="F:heme binding"/>
    <property type="evidence" value="ECO:0007669"/>
    <property type="project" value="InterPro"/>
</dbReference>